<dbReference type="InterPro" id="IPR042128">
    <property type="entry name" value="NuoE_dom"/>
</dbReference>
<dbReference type="InterPro" id="IPR002023">
    <property type="entry name" value="NuoE-like"/>
</dbReference>
<dbReference type="Proteomes" id="UP001375370">
    <property type="component" value="Chromosome"/>
</dbReference>
<dbReference type="RefSeq" id="WP_338737484.1">
    <property type="nucleotide sequence ID" value="NZ_CP146612.1"/>
</dbReference>
<dbReference type="Pfam" id="PF01257">
    <property type="entry name" value="2Fe-2S_thioredx"/>
    <property type="match status" value="1"/>
</dbReference>
<dbReference type="InterPro" id="IPR036249">
    <property type="entry name" value="Thioredoxin-like_sf"/>
</dbReference>
<evidence type="ECO:0000256" key="6">
    <source>
        <dbReference type="ARBA" id="ARBA00034078"/>
    </source>
</evidence>
<keyword evidence="4" id="KW-0408">Iron</keyword>
<dbReference type="PANTHER" id="PTHR43342">
    <property type="entry name" value="NADH-QUINONE OXIDOREDUCTASE, E SUBUNIT"/>
    <property type="match status" value="1"/>
</dbReference>
<reference evidence="7 8" key="1">
    <citation type="submission" date="2024-03" db="EMBL/GenBank/DDBJ databases">
        <title>A Dehalogenimonas Isolated from Estuarine Sediments Dihaloeliminates Chlorinated Alkanes.</title>
        <authorList>
            <person name="Yang Y."/>
            <person name="Wang H."/>
        </authorList>
    </citation>
    <scope>NUCLEOTIDE SEQUENCE [LARGE SCALE GENOMIC DNA]</scope>
    <source>
        <strain evidence="7 8">W</strain>
    </source>
</reference>
<evidence type="ECO:0000256" key="4">
    <source>
        <dbReference type="ARBA" id="ARBA00023004"/>
    </source>
</evidence>
<keyword evidence="2" id="KW-0001">2Fe-2S</keyword>
<dbReference type="Gene3D" id="1.10.10.1590">
    <property type="entry name" value="NADH-quinone oxidoreductase subunit E"/>
    <property type="match status" value="1"/>
</dbReference>
<dbReference type="SUPFAM" id="SSF52833">
    <property type="entry name" value="Thioredoxin-like"/>
    <property type="match status" value="1"/>
</dbReference>
<comment type="cofactor">
    <cofactor evidence="6">
        <name>[2Fe-2S] cluster</name>
        <dbReference type="ChEBI" id="CHEBI:190135"/>
    </cofactor>
</comment>
<dbReference type="PANTHER" id="PTHR43342:SF1">
    <property type="entry name" value="BIFURCATING [FEFE] HYDROGENASE GAMMA SUBUNIT"/>
    <property type="match status" value="1"/>
</dbReference>
<organism evidence="7 8">
    <name type="scientific">Candidatus Dehalogenimonas loeffleri</name>
    <dbReference type="NCBI Taxonomy" id="3127115"/>
    <lineage>
        <taxon>Bacteria</taxon>
        <taxon>Bacillati</taxon>
        <taxon>Chloroflexota</taxon>
        <taxon>Dehalococcoidia</taxon>
        <taxon>Dehalococcoidales</taxon>
        <taxon>Dehalococcoidaceae</taxon>
        <taxon>Dehalogenimonas</taxon>
    </lineage>
</organism>
<keyword evidence="8" id="KW-1185">Reference proteome</keyword>
<evidence type="ECO:0000256" key="2">
    <source>
        <dbReference type="ARBA" id="ARBA00022714"/>
    </source>
</evidence>
<sequence length="156" mass="16991">MTITVNLNEATVNKVLAKHNNDASMLVAILQDVQTELNYLPKEALVTISECLDVPLSRVYSVVTFFKAFSLKPRGRHSIHVCMGTACHVRGAEKVLDKLETDLCLCAGETSTDMKFTLETVNCVGACALGPVVVVDNEYVGQVNTDKVKSILESCK</sequence>
<dbReference type="CDD" id="cd03064">
    <property type="entry name" value="TRX_Fd_NuoE"/>
    <property type="match status" value="1"/>
</dbReference>
<gene>
    <name evidence="7" type="ORF">V8247_08870</name>
</gene>
<evidence type="ECO:0000256" key="3">
    <source>
        <dbReference type="ARBA" id="ARBA00022723"/>
    </source>
</evidence>
<dbReference type="EMBL" id="CP146612">
    <property type="protein sequence ID" value="WWX25344.1"/>
    <property type="molecule type" value="Genomic_DNA"/>
</dbReference>
<name>A0ABZ2J352_9CHLR</name>
<dbReference type="InterPro" id="IPR028431">
    <property type="entry name" value="NADP_DH_HndA-like"/>
</dbReference>
<protein>
    <submittedName>
        <fullName evidence="7">NAD(P)H-dependent oxidoreductase subunit E</fullName>
    </submittedName>
</protein>
<keyword evidence="3" id="KW-0479">Metal-binding</keyword>
<comment type="similarity">
    <text evidence="1">Belongs to the complex I 24 kDa subunit family.</text>
</comment>
<keyword evidence="5" id="KW-0411">Iron-sulfur</keyword>
<accession>A0ABZ2J352</accession>
<proteinExistence type="inferred from homology"/>
<dbReference type="InterPro" id="IPR041921">
    <property type="entry name" value="NuoE_N"/>
</dbReference>
<evidence type="ECO:0000313" key="8">
    <source>
        <dbReference type="Proteomes" id="UP001375370"/>
    </source>
</evidence>
<dbReference type="Gene3D" id="3.40.30.10">
    <property type="entry name" value="Glutaredoxin"/>
    <property type="match status" value="1"/>
</dbReference>
<evidence type="ECO:0000313" key="7">
    <source>
        <dbReference type="EMBL" id="WWX25344.1"/>
    </source>
</evidence>
<evidence type="ECO:0000256" key="1">
    <source>
        <dbReference type="ARBA" id="ARBA00010643"/>
    </source>
</evidence>
<dbReference type="PIRSF" id="PIRSF000216">
    <property type="entry name" value="NADH_DH_24kDa"/>
    <property type="match status" value="1"/>
</dbReference>
<evidence type="ECO:0000256" key="5">
    <source>
        <dbReference type="ARBA" id="ARBA00023014"/>
    </source>
</evidence>